<dbReference type="InterPro" id="IPR039261">
    <property type="entry name" value="FNR_nucleotide-bd"/>
</dbReference>
<feature type="binding site" evidence="10">
    <location>
        <begin position="88"/>
        <end position="91"/>
    </location>
    <ligand>
        <name>FMN</name>
        <dbReference type="ChEBI" id="CHEBI:58210"/>
    </ligand>
</feature>
<dbReference type="Gene3D" id="2.40.30.10">
    <property type="entry name" value="Translation factors"/>
    <property type="match status" value="1"/>
</dbReference>
<dbReference type="InterPro" id="IPR001433">
    <property type="entry name" value="OxRdtase_FAD/NAD-bd"/>
</dbReference>
<dbReference type="GO" id="GO:0016226">
    <property type="term" value="P:iron-sulfur cluster assembly"/>
    <property type="evidence" value="ECO:0007669"/>
    <property type="project" value="UniProtKB-UniRule"/>
</dbReference>
<dbReference type="InterPro" id="IPR001094">
    <property type="entry name" value="Flavdoxin-like"/>
</dbReference>
<comment type="function">
    <text evidence="10">NADPH-dependent reductase which is a central component of the cytosolic iron-sulfur (Fe-S) protein assembly (CIA) machinery. Transfers electrons from NADPH via its FAD and FMN prosthetic groups to the [2Fe-2S] cluster of the anamorsin/DRE2 homolog, another key component of the CIA machinery. In turn, this reduced cluster provides electrons for assembly of cytosolic iron-sulfur cluster proteins.</text>
</comment>
<evidence type="ECO:0000256" key="5">
    <source>
        <dbReference type="ARBA" id="ARBA00022630"/>
    </source>
</evidence>
<dbReference type="EMBL" id="KZ305019">
    <property type="protein sequence ID" value="PIA63584.1"/>
    <property type="molecule type" value="Genomic_DNA"/>
</dbReference>
<comment type="subcellular location">
    <subcellularLocation>
        <location evidence="3 10">Cytoplasm</location>
    </subcellularLocation>
</comment>
<accession>A0A2G5F6F4</accession>
<keyword evidence="14" id="KW-1185">Reference proteome</keyword>
<dbReference type="Proteomes" id="UP000230069">
    <property type="component" value="Unassembled WGS sequence"/>
</dbReference>
<organism evidence="13 14">
    <name type="scientific">Aquilegia coerulea</name>
    <name type="common">Rocky mountain columbine</name>
    <dbReference type="NCBI Taxonomy" id="218851"/>
    <lineage>
        <taxon>Eukaryota</taxon>
        <taxon>Viridiplantae</taxon>
        <taxon>Streptophyta</taxon>
        <taxon>Embryophyta</taxon>
        <taxon>Tracheophyta</taxon>
        <taxon>Spermatophyta</taxon>
        <taxon>Magnoliopsida</taxon>
        <taxon>Ranunculales</taxon>
        <taxon>Ranunculaceae</taxon>
        <taxon>Thalictroideae</taxon>
        <taxon>Aquilegia</taxon>
    </lineage>
</organism>
<dbReference type="PANTHER" id="PTHR19384">
    <property type="entry name" value="NITRIC OXIDE SYNTHASE-RELATED"/>
    <property type="match status" value="1"/>
</dbReference>
<dbReference type="FunFam" id="3.40.50.360:FF:000015">
    <property type="entry name" value="NADPH-dependent diflavin oxidoreductase 1"/>
    <property type="match status" value="1"/>
</dbReference>
<dbReference type="PROSITE" id="PS50902">
    <property type="entry name" value="FLAVODOXIN_LIKE"/>
    <property type="match status" value="1"/>
</dbReference>
<comment type="cofactor">
    <cofactor evidence="1 10">
        <name>FMN</name>
        <dbReference type="ChEBI" id="CHEBI:58210"/>
    </cofactor>
</comment>
<keyword evidence="5 10" id="KW-0285">Flavoprotein</keyword>
<evidence type="ECO:0000256" key="2">
    <source>
        <dbReference type="ARBA" id="ARBA00001974"/>
    </source>
</evidence>
<dbReference type="GO" id="GO:0050660">
    <property type="term" value="F:flavin adenine dinucleotide binding"/>
    <property type="evidence" value="ECO:0007669"/>
    <property type="project" value="UniProtKB-UniRule"/>
</dbReference>
<dbReference type="Pfam" id="PF00175">
    <property type="entry name" value="NAD_binding_1"/>
    <property type="match status" value="1"/>
</dbReference>
<dbReference type="InterPro" id="IPR003097">
    <property type="entry name" value="CysJ-like_FAD-binding"/>
</dbReference>
<feature type="binding site" evidence="10">
    <location>
        <begin position="431"/>
        <end position="434"/>
    </location>
    <ligand>
        <name>FAD</name>
        <dbReference type="ChEBI" id="CHEBI:57692"/>
    </ligand>
</feature>
<protein>
    <recommendedName>
        <fullName evidence="10">NADPH-dependent diflavin oxidoreductase 1</fullName>
        <ecNumber evidence="10">1.18.1.-</ecNumber>
    </recommendedName>
    <alternativeName>
        <fullName evidence="10">NADPH-dependent FMN and FAD-containing oxidoreductase</fullName>
    </alternativeName>
</protein>
<dbReference type="InterPro" id="IPR029039">
    <property type="entry name" value="Flavoprotein-like_sf"/>
</dbReference>
<evidence type="ECO:0000256" key="7">
    <source>
        <dbReference type="ARBA" id="ARBA00022827"/>
    </source>
</evidence>
<dbReference type="GO" id="GO:0005634">
    <property type="term" value="C:nucleus"/>
    <property type="evidence" value="ECO:0007669"/>
    <property type="project" value="UniProtKB-ARBA"/>
</dbReference>
<dbReference type="OrthoDB" id="1856718at2759"/>
<proteinExistence type="inferred from homology"/>
<dbReference type="Pfam" id="PF00258">
    <property type="entry name" value="Flavodoxin_1"/>
    <property type="match status" value="1"/>
</dbReference>
<evidence type="ECO:0000313" key="14">
    <source>
        <dbReference type="Proteomes" id="UP000230069"/>
    </source>
</evidence>
<feature type="domain" description="FAD-binding FR-type" evidence="12">
    <location>
        <begin position="252"/>
        <end position="494"/>
    </location>
</feature>
<evidence type="ECO:0000259" key="11">
    <source>
        <dbReference type="PROSITE" id="PS50902"/>
    </source>
</evidence>
<dbReference type="GO" id="GO:0010181">
    <property type="term" value="F:FMN binding"/>
    <property type="evidence" value="ECO:0007669"/>
    <property type="project" value="UniProtKB-UniRule"/>
</dbReference>
<name>A0A2G5F6F4_AQUCA</name>
<evidence type="ECO:0000256" key="4">
    <source>
        <dbReference type="ARBA" id="ARBA00022490"/>
    </source>
</evidence>
<dbReference type="Gene3D" id="3.40.50.360">
    <property type="match status" value="1"/>
</dbReference>
<keyword evidence="8 10" id="KW-0521">NADP</keyword>
<keyword evidence="4 10" id="KW-0963">Cytoplasm</keyword>
<dbReference type="Gene3D" id="1.20.990.10">
    <property type="entry name" value="NADPH-cytochrome p450 Reductase, Chain A, domain 3"/>
    <property type="match status" value="1"/>
</dbReference>
<comment type="similarity">
    <text evidence="10">In the N-terminal section; belongs to the flavodoxin family.</text>
</comment>
<feature type="domain" description="Flavodoxin-like" evidence="11">
    <location>
        <begin position="35"/>
        <end position="179"/>
    </location>
</feature>
<keyword evidence="9 10" id="KW-0560">Oxidoreductase</keyword>
<dbReference type="InterPro" id="IPR028879">
    <property type="entry name" value="NDOR1"/>
</dbReference>
<dbReference type="PRINTS" id="PR00371">
    <property type="entry name" value="FPNCR"/>
</dbReference>
<evidence type="ECO:0000256" key="9">
    <source>
        <dbReference type="ARBA" id="ARBA00023002"/>
    </source>
</evidence>
<dbReference type="SUPFAM" id="SSF52343">
    <property type="entry name" value="Ferredoxin reductase-like, C-terminal NADP-linked domain"/>
    <property type="match status" value="1"/>
</dbReference>
<evidence type="ECO:0000256" key="3">
    <source>
        <dbReference type="ARBA" id="ARBA00004496"/>
    </source>
</evidence>
<feature type="binding site" evidence="10">
    <location>
        <position position="161"/>
    </location>
    <ligand>
        <name>FMN</name>
        <dbReference type="ChEBI" id="CHEBI:58210"/>
    </ligand>
</feature>
<dbReference type="HAMAP" id="MF_03178">
    <property type="entry name" value="NDOR1"/>
    <property type="match status" value="1"/>
</dbReference>
<keyword evidence="7 10" id="KW-0274">FAD</keyword>
<dbReference type="FunCoup" id="A0A2G5F6F4">
    <property type="interactions" value="2922"/>
</dbReference>
<evidence type="ECO:0000256" key="8">
    <source>
        <dbReference type="ARBA" id="ARBA00022857"/>
    </source>
</evidence>
<dbReference type="AlphaFoldDB" id="A0A2G5F6F4"/>
<feature type="binding site" evidence="10">
    <location>
        <position position="401"/>
    </location>
    <ligand>
        <name>FAD</name>
        <dbReference type="ChEBI" id="CHEBI:57692"/>
    </ligand>
</feature>
<evidence type="ECO:0000259" key="12">
    <source>
        <dbReference type="PROSITE" id="PS51384"/>
    </source>
</evidence>
<comment type="catalytic activity">
    <reaction evidence="10">
        <text>2 oxidized [2Fe-2S]-[protein] + NADPH = 2 reduced [2Fe-2S]-[protein] + NADP(+) + H(+)</text>
        <dbReference type="Rhea" id="RHEA:67716"/>
        <dbReference type="Rhea" id="RHEA-COMP:17327"/>
        <dbReference type="Rhea" id="RHEA-COMP:17328"/>
        <dbReference type="ChEBI" id="CHEBI:15378"/>
        <dbReference type="ChEBI" id="CHEBI:33737"/>
        <dbReference type="ChEBI" id="CHEBI:33738"/>
        <dbReference type="ChEBI" id="CHEBI:57783"/>
        <dbReference type="ChEBI" id="CHEBI:58349"/>
    </reaction>
</comment>
<evidence type="ECO:0000313" key="13">
    <source>
        <dbReference type="EMBL" id="PIA63583.1"/>
    </source>
</evidence>
<evidence type="ECO:0000256" key="10">
    <source>
        <dbReference type="HAMAP-Rule" id="MF_03178"/>
    </source>
</evidence>
<feature type="binding site" evidence="10">
    <location>
        <position position="615"/>
    </location>
    <ligand>
        <name>NADP(+)</name>
        <dbReference type="ChEBI" id="CHEBI:58349"/>
    </ligand>
</feature>
<dbReference type="PROSITE" id="PS51384">
    <property type="entry name" value="FAD_FR"/>
    <property type="match status" value="1"/>
</dbReference>
<dbReference type="SUPFAM" id="SSF63380">
    <property type="entry name" value="Riboflavin synthase domain-like"/>
    <property type="match status" value="1"/>
</dbReference>
<dbReference type="InterPro" id="IPR023173">
    <property type="entry name" value="NADPH_Cyt_P450_Rdtase_alpha"/>
</dbReference>
<feature type="binding site" evidence="10">
    <location>
        <begin position="579"/>
        <end position="583"/>
    </location>
    <ligand>
        <name>NADP(+)</name>
        <dbReference type="ChEBI" id="CHEBI:58349"/>
    </ligand>
</feature>
<dbReference type="Pfam" id="PF00667">
    <property type="entry name" value="FAD_binding_1"/>
    <property type="match status" value="1"/>
</dbReference>
<dbReference type="InterPro" id="IPR008254">
    <property type="entry name" value="Flavodoxin/NO_synth"/>
</dbReference>
<dbReference type="EMBL" id="KZ305019">
    <property type="protein sequence ID" value="PIA63583.1"/>
    <property type="molecule type" value="Genomic_DNA"/>
</dbReference>
<reference evidence="13 14" key="1">
    <citation type="submission" date="2017-09" db="EMBL/GenBank/DDBJ databases">
        <title>WGS assembly of Aquilegia coerulea Goldsmith.</title>
        <authorList>
            <person name="Hodges S."/>
            <person name="Kramer E."/>
            <person name="Nordborg M."/>
            <person name="Tomkins J."/>
            <person name="Borevitz J."/>
            <person name="Derieg N."/>
            <person name="Yan J."/>
            <person name="Mihaltcheva S."/>
            <person name="Hayes R.D."/>
            <person name="Rokhsar D."/>
        </authorList>
    </citation>
    <scope>NUCLEOTIDE SEQUENCE [LARGE SCALE GENOMIC DNA]</scope>
    <source>
        <strain evidence="14">cv. Goldsmith</strain>
    </source>
</reference>
<feature type="binding site" evidence="10">
    <location>
        <position position="507"/>
    </location>
    <ligand>
        <name>NADP(+)</name>
        <dbReference type="ChEBI" id="CHEBI:58349"/>
    </ligand>
</feature>
<feature type="binding site" evidence="10">
    <location>
        <begin position="465"/>
        <end position="468"/>
    </location>
    <ligand>
        <name>FAD</name>
        <dbReference type="ChEBI" id="CHEBI:57692"/>
    </ligand>
</feature>
<evidence type="ECO:0000256" key="1">
    <source>
        <dbReference type="ARBA" id="ARBA00001917"/>
    </source>
</evidence>
<feature type="binding site" evidence="10">
    <location>
        <begin position="573"/>
        <end position="574"/>
    </location>
    <ligand>
        <name>NADP(+)</name>
        <dbReference type="ChEBI" id="CHEBI:58349"/>
    </ligand>
</feature>
<dbReference type="Gene3D" id="3.40.50.80">
    <property type="entry name" value="Nucleotide-binding domain of ferredoxin-NADP reductase (FNR) module"/>
    <property type="match status" value="1"/>
</dbReference>
<dbReference type="PANTHER" id="PTHR19384:SF10">
    <property type="entry name" value="NADPH-DEPENDENT DIFLAVIN OXIDOREDUCTASE 1"/>
    <property type="match status" value="1"/>
</dbReference>
<dbReference type="GO" id="GO:0005829">
    <property type="term" value="C:cytosol"/>
    <property type="evidence" value="ECO:0007669"/>
    <property type="project" value="TreeGrafter"/>
</dbReference>
<dbReference type="GO" id="GO:0050661">
    <property type="term" value="F:NADP binding"/>
    <property type="evidence" value="ECO:0007669"/>
    <property type="project" value="UniProtKB-UniRule"/>
</dbReference>
<dbReference type="EC" id="1.18.1.-" evidence="10"/>
<comment type="similarity">
    <text evidence="10">Belongs to the NADPH-dependent diflavin oxidoreductase NDOR1 family.</text>
</comment>
<dbReference type="InterPro" id="IPR017927">
    <property type="entry name" value="FAD-bd_FR_type"/>
</dbReference>
<dbReference type="SUPFAM" id="SSF52218">
    <property type="entry name" value="Flavoproteins"/>
    <property type="match status" value="1"/>
</dbReference>
<dbReference type="PRINTS" id="PR00369">
    <property type="entry name" value="FLAVODOXIN"/>
</dbReference>
<dbReference type="InterPro" id="IPR017938">
    <property type="entry name" value="Riboflavin_synthase-like_b-brl"/>
</dbReference>
<keyword evidence="6 10" id="KW-0288">FMN</keyword>
<dbReference type="GO" id="GO:0160246">
    <property type="term" value="F:NADPH-iron-sulfur [2Fe-2S] protein oxidoreductase activity"/>
    <property type="evidence" value="ECO:0007669"/>
    <property type="project" value="InterPro"/>
</dbReference>
<evidence type="ECO:0000256" key="6">
    <source>
        <dbReference type="ARBA" id="ARBA00022643"/>
    </source>
</evidence>
<dbReference type="FunFam" id="1.20.990.10:FF:000015">
    <property type="entry name" value="NADPH-dependent diflavin oxidoreductase 1"/>
    <property type="match status" value="1"/>
</dbReference>
<gene>
    <name evidence="13" type="ORF">AQUCO_00201139v1</name>
</gene>
<sequence>MVSISNDGVQQPTNGNYQNGVIMASTNGLDNKTRFLILYASQTGNALDAAERVGREAEHRGCPAVVLSMDESDASSLPCERTVIFIVSTTGQGDTPDSMKVFWKFLLQRTLSQHWLKGVHYAVFGLGDSGYQKFNFAAKKLDKRLSDLGAEPLIEKGLGNDQHPSGYEGALDDWLSSLWKVLKKNPNILLREINDVDPDTETLDCPKYKVIYHDADSVQSEFVTASELESIELQIERARSMCPGKFGRNKHKPHCFLQMIKNQPLTRVGCGKDVHHFEFEAQSPDIRYQVGDVLEILPSQNPSAVEAFIQRCNLNPDLYITVQPNGTENGNPNLTSDALSDPVKLRTFVELTMDVASASPRRYFFEIMRLFATEDREKEKLQYFASPEGRDDLYQYNQRERRTVIEILEDFPSVQLPFEWLVQLVPPLKTRAFSISSSPLAHPNQVHLAVSVVSWSTPFKRKRWGLCSTWLAGLNPEGRIHIPVWFNRGSLPPPSPSLPLVLIGPGTGCAPFRAFIAERALQSTSEPTAPILFFFGCRNEENDFLYRDFWLSHAECGGVLSKEKGGGFFVAFSRDQPQKIYVQHKMEEEGRRVWSMLSSGAAVYIAGSSTKMPADVMSYIEKIVAKEGGVPLESSVRWLRALEKAGKYHVEAWS</sequence>
<feature type="binding site" evidence="10">
    <location>
        <begin position="41"/>
        <end position="46"/>
    </location>
    <ligand>
        <name>FMN</name>
        <dbReference type="ChEBI" id="CHEBI:58210"/>
    </ligand>
</feature>
<dbReference type="InterPro" id="IPR001709">
    <property type="entry name" value="Flavoprot_Pyr_Nucl_cyt_Rdtase"/>
</dbReference>
<comment type="caution">
    <text evidence="10">Lacks conserved residue(s) required for the propagation of feature annotation.</text>
</comment>
<dbReference type="EMBL" id="KZ305019">
    <property type="protein sequence ID" value="PIA63585.1"/>
    <property type="molecule type" value="Genomic_DNA"/>
</dbReference>
<dbReference type="GO" id="GO:0016651">
    <property type="term" value="F:oxidoreductase activity, acting on NAD(P)H"/>
    <property type="evidence" value="ECO:0007669"/>
    <property type="project" value="UniProtKB-UniRule"/>
</dbReference>
<comment type="similarity">
    <text evidence="10">In the C-terminal section; belongs to the flavoprotein pyridine nucleotide cytochrome reductase family.</text>
</comment>
<feature type="binding site" evidence="10">
    <location>
        <position position="653"/>
    </location>
    <ligand>
        <name>FAD</name>
        <dbReference type="ChEBI" id="CHEBI:57692"/>
    </ligand>
</feature>
<dbReference type="FunFam" id="3.40.50.80:FF:000032">
    <property type="entry name" value="NADPH-dependent diflavin oxidoreductase 1"/>
    <property type="match status" value="1"/>
</dbReference>
<dbReference type="STRING" id="218851.A0A2G5F6F4"/>
<comment type="cofactor">
    <cofactor evidence="2 10">
        <name>FAD</name>
        <dbReference type="ChEBI" id="CHEBI:57692"/>
    </cofactor>
</comment>